<reference evidence="2" key="1">
    <citation type="submission" date="2014-03" db="EMBL/GenBank/DDBJ databases">
        <authorList>
            <person name="Aksoy S."/>
            <person name="Warren W."/>
            <person name="Wilson R.K."/>
        </authorList>
    </citation>
    <scope>NUCLEOTIDE SEQUENCE [LARGE SCALE GENOMIC DNA]</scope>
    <source>
        <strain evidence="2">IAEA</strain>
    </source>
</reference>
<organism evidence="1 2">
    <name type="scientific">Glossina brevipalpis</name>
    <dbReference type="NCBI Taxonomy" id="37001"/>
    <lineage>
        <taxon>Eukaryota</taxon>
        <taxon>Metazoa</taxon>
        <taxon>Ecdysozoa</taxon>
        <taxon>Arthropoda</taxon>
        <taxon>Hexapoda</taxon>
        <taxon>Insecta</taxon>
        <taxon>Pterygota</taxon>
        <taxon>Neoptera</taxon>
        <taxon>Endopterygota</taxon>
        <taxon>Diptera</taxon>
        <taxon>Brachycera</taxon>
        <taxon>Muscomorpha</taxon>
        <taxon>Hippoboscoidea</taxon>
        <taxon>Glossinidae</taxon>
        <taxon>Glossina</taxon>
    </lineage>
</organism>
<proteinExistence type="predicted"/>
<evidence type="ECO:0000313" key="1">
    <source>
        <dbReference type="EnsemblMetazoa" id="GBRI005209-PA"/>
    </source>
</evidence>
<dbReference type="Proteomes" id="UP000091820">
    <property type="component" value="Unassembled WGS sequence"/>
</dbReference>
<dbReference type="VEuPathDB" id="VectorBase:GBRI005209"/>
<dbReference type="AlphaFoldDB" id="A0A1A9W3M2"/>
<reference evidence="1" key="2">
    <citation type="submission" date="2020-05" db="UniProtKB">
        <authorList>
            <consortium name="EnsemblMetazoa"/>
        </authorList>
    </citation>
    <scope>IDENTIFICATION</scope>
    <source>
        <strain evidence="1">IAEA</strain>
    </source>
</reference>
<dbReference type="EnsemblMetazoa" id="GBRI005209-RA">
    <property type="protein sequence ID" value="GBRI005209-PA"/>
    <property type="gene ID" value="GBRI005209"/>
</dbReference>
<evidence type="ECO:0000313" key="2">
    <source>
        <dbReference type="Proteomes" id="UP000091820"/>
    </source>
</evidence>
<protein>
    <submittedName>
        <fullName evidence="1">Uncharacterized protein</fullName>
    </submittedName>
</protein>
<sequence>MKHRRRSECSWKLNYFSKWAVPAVRTRLHAGMYGNECLRGGPLPDMVSLGYRLESVIGSANLLHYVQVTDGRDDVVAERAFSRIDSWHSMVTRRGNLMVMNVYPRM</sequence>
<name>A0A1A9W3M2_9MUSC</name>
<accession>A0A1A9W3M2</accession>
<keyword evidence="2" id="KW-1185">Reference proteome</keyword>